<protein>
    <recommendedName>
        <fullName evidence="3">Lipoprotein</fullName>
    </recommendedName>
</protein>
<sequence length="390" mass="45170">MTLKFNPMKRIYWLLVVVLILGACSSGQKALDNGNFREAIAKAVNRLSQNPDSRKAQQVVAEGYPMAMEYYQEEIDQTLSGNDPFKWNQTLAVMQEVNSISETIRRIPAARKIITSPKVYTSELQNVIQNAAEEHYVAGQAFLDRNNRDDAKQACRHFQECDRLVPGYKDVVAMINESKDLATLRVIVEPLPAPSMRYELTADFFYSQVMERMNQLYPVQSFVNFYTPEEAEKLELKYPDMVVKLAFMDFYIERPKHYEEEKMLQREIEEEVQVKVSRDSVRTEKRTFTVKGKIKVSTDEVASGGLIKLNIQDFQAERVLLDDNIPGEFLWRNQYGLFLGDERVLSKEEVQILNNSAVPPPGSQDLFMEFTKPIYARLTDRMNGFFRRYN</sequence>
<dbReference type="AlphaFoldDB" id="A0A419VUN2"/>
<dbReference type="Proteomes" id="UP000283387">
    <property type="component" value="Unassembled WGS sequence"/>
</dbReference>
<evidence type="ECO:0000313" key="2">
    <source>
        <dbReference type="Proteomes" id="UP000283387"/>
    </source>
</evidence>
<organism evidence="1 2">
    <name type="scientific">Mangrovibacterium diazotrophicum</name>
    <dbReference type="NCBI Taxonomy" id="1261403"/>
    <lineage>
        <taxon>Bacteria</taxon>
        <taxon>Pseudomonadati</taxon>
        <taxon>Bacteroidota</taxon>
        <taxon>Bacteroidia</taxon>
        <taxon>Marinilabiliales</taxon>
        <taxon>Prolixibacteraceae</taxon>
        <taxon>Mangrovibacterium</taxon>
    </lineage>
</organism>
<comment type="caution">
    <text evidence="1">The sequence shown here is derived from an EMBL/GenBank/DDBJ whole genome shotgun (WGS) entry which is preliminary data.</text>
</comment>
<evidence type="ECO:0008006" key="3">
    <source>
        <dbReference type="Google" id="ProtNLM"/>
    </source>
</evidence>
<accession>A0A419VUN2</accession>
<dbReference type="PROSITE" id="PS51257">
    <property type="entry name" value="PROKAR_LIPOPROTEIN"/>
    <property type="match status" value="1"/>
</dbReference>
<keyword evidence="2" id="KW-1185">Reference proteome</keyword>
<evidence type="ECO:0000313" key="1">
    <source>
        <dbReference type="EMBL" id="RKD85107.1"/>
    </source>
</evidence>
<reference evidence="1 2" key="1">
    <citation type="submission" date="2018-09" db="EMBL/GenBank/DDBJ databases">
        <title>Genomic Encyclopedia of Archaeal and Bacterial Type Strains, Phase II (KMG-II): from individual species to whole genera.</title>
        <authorList>
            <person name="Goeker M."/>
        </authorList>
    </citation>
    <scope>NUCLEOTIDE SEQUENCE [LARGE SCALE GENOMIC DNA]</scope>
    <source>
        <strain evidence="1 2">DSM 27148</strain>
    </source>
</reference>
<dbReference type="EMBL" id="RAPN01000006">
    <property type="protein sequence ID" value="RKD85107.1"/>
    <property type="molecule type" value="Genomic_DNA"/>
</dbReference>
<proteinExistence type="predicted"/>
<name>A0A419VUN2_9BACT</name>
<gene>
    <name evidence="1" type="ORF">BC643_4626</name>
</gene>